<organism evidence="3 4">
    <name type="scientific">Propionivibrio dicarboxylicus</name>
    <dbReference type="NCBI Taxonomy" id="83767"/>
    <lineage>
        <taxon>Bacteria</taxon>
        <taxon>Pseudomonadati</taxon>
        <taxon>Pseudomonadota</taxon>
        <taxon>Betaproteobacteria</taxon>
        <taxon>Rhodocyclales</taxon>
        <taxon>Rhodocyclaceae</taxon>
        <taxon>Propionivibrio</taxon>
    </lineage>
</organism>
<gene>
    <name evidence="3" type="ORF">SAMN05660652_03501</name>
</gene>
<dbReference type="EMBL" id="FNCY01000020">
    <property type="protein sequence ID" value="SDI48000.1"/>
    <property type="molecule type" value="Genomic_DNA"/>
</dbReference>
<evidence type="ECO:0000256" key="1">
    <source>
        <dbReference type="ARBA" id="ARBA00023027"/>
    </source>
</evidence>
<dbReference type="PRINTS" id="PR01713">
    <property type="entry name" value="NUCEPIMERASE"/>
</dbReference>
<dbReference type="AlphaFoldDB" id="A0A1G8KYP3"/>
<keyword evidence="1" id="KW-0520">NAD</keyword>
<keyword evidence="4" id="KW-1185">Reference proteome</keyword>
<dbReference type="InterPro" id="IPR036291">
    <property type="entry name" value="NAD(P)-bd_dom_sf"/>
</dbReference>
<evidence type="ECO:0000259" key="2">
    <source>
        <dbReference type="Pfam" id="PF01370"/>
    </source>
</evidence>
<dbReference type="PANTHER" id="PTHR43574">
    <property type="entry name" value="EPIMERASE-RELATED"/>
    <property type="match status" value="1"/>
</dbReference>
<proteinExistence type="predicted"/>
<dbReference type="InterPro" id="IPR001509">
    <property type="entry name" value="Epimerase_deHydtase"/>
</dbReference>
<dbReference type="STRING" id="83767.SAMN05660652_03501"/>
<name>A0A1G8KYP3_9RHOO</name>
<evidence type="ECO:0000313" key="4">
    <source>
        <dbReference type="Proteomes" id="UP000198607"/>
    </source>
</evidence>
<dbReference type="SUPFAM" id="SSF51735">
    <property type="entry name" value="NAD(P)-binding Rossmann-fold domains"/>
    <property type="match status" value="1"/>
</dbReference>
<reference evidence="3 4" key="1">
    <citation type="submission" date="2016-10" db="EMBL/GenBank/DDBJ databases">
        <authorList>
            <person name="de Groot N.N."/>
        </authorList>
    </citation>
    <scope>NUCLEOTIDE SEQUENCE [LARGE SCALE GENOMIC DNA]</scope>
    <source>
        <strain evidence="3 4">DSM 5885</strain>
    </source>
</reference>
<accession>A0A1G8KYP3</accession>
<dbReference type="Gene3D" id="3.40.50.720">
    <property type="entry name" value="NAD(P)-binding Rossmann-like Domain"/>
    <property type="match status" value="1"/>
</dbReference>
<protein>
    <submittedName>
        <fullName evidence="3">UDP-glucuronate 4-epimerase</fullName>
    </submittedName>
</protein>
<feature type="domain" description="NAD-dependent epimerase/dehydratase" evidence="2">
    <location>
        <begin position="37"/>
        <end position="271"/>
    </location>
</feature>
<sequence length="369" mass="41150">MPRVAPRCPPTDAATRAPDAIVRQRHFEQNERLSMKVLVTGAAGFIGSTLTLRLLARGDTVIGLDNHNDYYDPSLKEARLARFADHPNYVHVRADLADRAVIEGIFTDHRPQRVVNLAAQAGVRYSIENPLAYIHSNIVGFAHILEGCRHHGVDHLVYASTSSVYGANTLMPFSIHQNVDHPLSLYAASKKSNELMAHTYSHLYGLPTTGLRFFTVYGPWGRPDMALFKFTKAILAGEPIQVFNYGKHRRDFTYVDDIVEGIVRVLDRPAPANPAWRGDAPDPGSSAAPWRVYNIGNNAPVELLDYIGAIEKALGMKAQMTLLPLQSGDVPDTYADVSDLTEQFDYRPNTSVEVGIARFVDWYRDYFKV</sequence>
<evidence type="ECO:0000313" key="3">
    <source>
        <dbReference type="EMBL" id="SDI48000.1"/>
    </source>
</evidence>
<dbReference type="Proteomes" id="UP000198607">
    <property type="component" value="Unassembled WGS sequence"/>
</dbReference>
<dbReference type="Pfam" id="PF01370">
    <property type="entry name" value="Epimerase"/>
    <property type="match status" value="1"/>
</dbReference>
<dbReference type="CDD" id="cd05253">
    <property type="entry name" value="UDP_GE_SDE_e"/>
    <property type="match status" value="1"/>
</dbReference>